<dbReference type="GO" id="GO:0052856">
    <property type="term" value="F:NAD(P)HX epimerase activity"/>
    <property type="evidence" value="ECO:0007669"/>
    <property type="project" value="UniProtKB-EC"/>
</dbReference>
<dbReference type="Gene3D" id="3.40.1190.20">
    <property type="match status" value="1"/>
</dbReference>
<dbReference type="SUPFAM" id="SSF64153">
    <property type="entry name" value="YjeF N-terminal domain-like"/>
    <property type="match status" value="1"/>
</dbReference>
<feature type="domain" description="YjeF C-terminal" evidence="21">
    <location>
        <begin position="230"/>
        <end position="518"/>
    </location>
</feature>
<dbReference type="EC" id="5.1.99.6" evidence="6"/>
<dbReference type="EMBL" id="CAFBMK010000213">
    <property type="protein sequence ID" value="CAB4937528.1"/>
    <property type="molecule type" value="Genomic_DNA"/>
</dbReference>
<keyword evidence="16" id="KW-0511">Multifunctional enzyme</keyword>
<dbReference type="GO" id="GO:0046872">
    <property type="term" value="F:metal ion binding"/>
    <property type="evidence" value="ECO:0007669"/>
    <property type="project" value="UniProtKB-KW"/>
</dbReference>
<evidence type="ECO:0000256" key="2">
    <source>
        <dbReference type="ARBA" id="ARBA00000909"/>
    </source>
</evidence>
<evidence type="ECO:0000256" key="14">
    <source>
        <dbReference type="ARBA" id="ARBA00023235"/>
    </source>
</evidence>
<dbReference type="HAMAP" id="MF_01966">
    <property type="entry name" value="NADHX_epimerase"/>
    <property type="match status" value="1"/>
</dbReference>
<keyword evidence="14" id="KW-0413">Isomerase</keyword>
<keyword evidence="10" id="KW-0067">ATP-binding</keyword>
<evidence type="ECO:0000256" key="15">
    <source>
        <dbReference type="ARBA" id="ARBA00023239"/>
    </source>
</evidence>
<evidence type="ECO:0000256" key="20">
    <source>
        <dbReference type="ARBA" id="ARBA00049209"/>
    </source>
</evidence>
<evidence type="ECO:0000256" key="19">
    <source>
        <dbReference type="ARBA" id="ARBA00048238"/>
    </source>
</evidence>
<feature type="domain" description="YjeF N-terminal" evidence="22">
    <location>
        <begin position="22"/>
        <end position="220"/>
    </location>
</feature>
<comment type="catalytic activity">
    <reaction evidence="1">
        <text>(6R)-NADHX = (6S)-NADHX</text>
        <dbReference type="Rhea" id="RHEA:32215"/>
        <dbReference type="ChEBI" id="CHEBI:64074"/>
        <dbReference type="ChEBI" id="CHEBI:64075"/>
        <dbReference type="EC" id="5.1.99.6"/>
    </reaction>
</comment>
<evidence type="ECO:0000256" key="10">
    <source>
        <dbReference type="ARBA" id="ARBA00022840"/>
    </source>
</evidence>
<comment type="function">
    <text evidence="17">Bifunctional enzyme that catalyzes the epimerization of the S- and R-forms of NAD(P)HX and the dehydration of the S-form of NAD(P)HX at the expense of ADP, which is converted to AMP. This allows the repair of both epimers of NAD(P)HX, a damaged form of NAD(P)H that is a result of enzymatic or heat-dependent hydration.</text>
</comment>
<evidence type="ECO:0000256" key="5">
    <source>
        <dbReference type="ARBA" id="ARBA00009524"/>
    </source>
</evidence>
<accession>A0A6J7J2E3</accession>
<evidence type="ECO:0000256" key="3">
    <source>
        <dbReference type="ARBA" id="ARBA00001958"/>
    </source>
</evidence>
<evidence type="ECO:0000256" key="11">
    <source>
        <dbReference type="ARBA" id="ARBA00022857"/>
    </source>
</evidence>
<evidence type="ECO:0000259" key="21">
    <source>
        <dbReference type="PROSITE" id="PS51383"/>
    </source>
</evidence>
<evidence type="ECO:0000256" key="17">
    <source>
        <dbReference type="ARBA" id="ARBA00025153"/>
    </source>
</evidence>
<keyword evidence="13" id="KW-0520">NAD</keyword>
<reference evidence="23" key="1">
    <citation type="submission" date="2020-05" db="EMBL/GenBank/DDBJ databases">
        <authorList>
            <person name="Chiriac C."/>
            <person name="Salcher M."/>
            <person name="Ghai R."/>
            <person name="Kavagutti S V."/>
        </authorList>
    </citation>
    <scope>NUCLEOTIDE SEQUENCE</scope>
</reference>
<dbReference type="PANTHER" id="PTHR12592:SF0">
    <property type="entry name" value="ATP-DEPENDENT (S)-NAD(P)H-HYDRATE DEHYDRATASE"/>
    <property type="match status" value="1"/>
</dbReference>
<dbReference type="Gene3D" id="3.40.50.10260">
    <property type="entry name" value="YjeF N-terminal domain"/>
    <property type="match status" value="1"/>
</dbReference>
<keyword evidence="9" id="KW-0547">Nucleotide-binding</keyword>
<comment type="catalytic activity">
    <reaction evidence="20">
        <text>(6S)-NADPHX + ADP = AMP + phosphate + NADPH + H(+)</text>
        <dbReference type="Rhea" id="RHEA:32235"/>
        <dbReference type="ChEBI" id="CHEBI:15378"/>
        <dbReference type="ChEBI" id="CHEBI:43474"/>
        <dbReference type="ChEBI" id="CHEBI:57783"/>
        <dbReference type="ChEBI" id="CHEBI:64076"/>
        <dbReference type="ChEBI" id="CHEBI:456215"/>
        <dbReference type="ChEBI" id="CHEBI:456216"/>
        <dbReference type="EC" id="4.2.1.136"/>
    </reaction>
</comment>
<evidence type="ECO:0000256" key="1">
    <source>
        <dbReference type="ARBA" id="ARBA00000013"/>
    </source>
</evidence>
<name>A0A6J7J2E3_9ZZZZ</name>
<dbReference type="PROSITE" id="PS01050">
    <property type="entry name" value="YJEF_C_2"/>
    <property type="match status" value="1"/>
</dbReference>
<dbReference type="GO" id="GO:0005524">
    <property type="term" value="F:ATP binding"/>
    <property type="evidence" value="ECO:0007669"/>
    <property type="project" value="UniProtKB-KW"/>
</dbReference>
<dbReference type="CDD" id="cd01171">
    <property type="entry name" value="YXKO-related"/>
    <property type="match status" value="1"/>
</dbReference>
<evidence type="ECO:0000256" key="12">
    <source>
        <dbReference type="ARBA" id="ARBA00022958"/>
    </source>
</evidence>
<comment type="cofactor">
    <cofactor evidence="3">
        <name>K(+)</name>
        <dbReference type="ChEBI" id="CHEBI:29103"/>
    </cofactor>
</comment>
<dbReference type="SUPFAM" id="SSF53613">
    <property type="entry name" value="Ribokinase-like"/>
    <property type="match status" value="1"/>
</dbReference>
<dbReference type="InterPro" id="IPR029056">
    <property type="entry name" value="Ribokinase-like"/>
</dbReference>
<comment type="catalytic activity">
    <reaction evidence="2">
        <text>(6R)-NADPHX = (6S)-NADPHX</text>
        <dbReference type="Rhea" id="RHEA:32227"/>
        <dbReference type="ChEBI" id="CHEBI:64076"/>
        <dbReference type="ChEBI" id="CHEBI:64077"/>
        <dbReference type="EC" id="5.1.99.6"/>
    </reaction>
</comment>
<comment type="similarity">
    <text evidence="4">In the N-terminal section; belongs to the NnrE/AIBP family.</text>
</comment>
<dbReference type="GO" id="GO:0052855">
    <property type="term" value="F:ADP-dependent NAD(P)H-hydrate dehydratase activity"/>
    <property type="evidence" value="ECO:0007669"/>
    <property type="project" value="UniProtKB-EC"/>
</dbReference>
<dbReference type="InterPro" id="IPR030677">
    <property type="entry name" value="Nnr"/>
</dbReference>
<keyword evidence="11" id="KW-0521">NADP</keyword>
<evidence type="ECO:0000256" key="4">
    <source>
        <dbReference type="ARBA" id="ARBA00006001"/>
    </source>
</evidence>
<gene>
    <name evidence="23" type="ORF">UFOPK3564_02737</name>
</gene>
<evidence type="ECO:0000313" key="23">
    <source>
        <dbReference type="EMBL" id="CAB4937528.1"/>
    </source>
</evidence>
<protein>
    <recommendedName>
        <fullName evidence="18">Nicotinamide nucleotide repair protein</fullName>
        <ecNumber evidence="7">4.2.1.136</ecNumber>
        <ecNumber evidence="6">5.1.99.6</ecNumber>
    </recommendedName>
</protein>
<sequence>MSAPERPALPAGLDPLVDADAMHATDAWAIDELGMGGGALMEAAGAALADAVVRFAPDGLVVVVCGAGNNGGDGYVAARLLRDRGRPVRLVSTVDEGRLRGDAADARDAVGAGEPWGAASLDGAAVVVDAILGTGARDAPRGTAAEAIEVLEATDVPVVACDVPSGVDATTGETPGEHAVAATVTVTFHAAAPGHWIGPGKARAGRLQVAPIGIPARPGPDVPEPWCGVLTERLVRALPTRATDGTKFRSGHVVVVGGSPGMSGAPCLAAHGAMRAGAGYATVAAPRSIEAAIVSRAPTETLGLVLPCDEDGGVTAEAADPIMDALGGHGGTLVVGPGLGRGGSRGALIRELVARLEGPVVFDADALAAVAGDPGALAGPDPGGRQAVLTPHAGELARLLDVPTPEVAARRLHHARTAATRSGAVVVLKGDDTIVAAPDGRVAVSPGGVPGLATAGTGDVLAGTIGALLARGTDAFEAAATGVWLHLRAGALATEEHGPDGVIARDVAERLGRARRDATA</sequence>
<organism evidence="23">
    <name type="scientific">freshwater metagenome</name>
    <dbReference type="NCBI Taxonomy" id="449393"/>
    <lineage>
        <taxon>unclassified sequences</taxon>
        <taxon>metagenomes</taxon>
        <taxon>ecological metagenomes</taxon>
    </lineage>
</organism>
<evidence type="ECO:0000256" key="13">
    <source>
        <dbReference type="ARBA" id="ARBA00023027"/>
    </source>
</evidence>
<evidence type="ECO:0000256" key="6">
    <source>
        <dbReference type="ARBA" id="ARBA00012228"/>
    </source>
</evidence>
<dbReference type="HAMAP" id="MF_01965">
    <property type="entry name" value="NADHX_dehydratase"/>
    <property type="match status" value="1"/>
</dbReference>
<dbReference type="GO" id="GO:0110051">
    <property type="term" value="P:metabolite repair"/>
    <property type="evidence" value="ECO:0007669"/>
    <property type="project" value="TreeGrafter"/>
</dbReference>
<dbReference type="NCBIfam" id="TIGR00197">
    <property type="entry name" value="yjeF_nterm"/>
    <property type="match status" value="1"/>
</dbReference>
<dbReference type="EC" id="4.2.1.136" evidence="7"/>
<proteinExistence type="inferred from homology"/>
<dbReference type="InterPro" id="IPR000631">
    <property type="entry name" value="CARKD"/>
</dbReference>
<dbReference type="InterPro" id="IPR004443">
    <property type="entry name" value="YjeF_N_dom"/>
</dbReference>
<evidence type="ECO:0000256" key="9">
    <source>
        <dbReference type="ARBA" id="ARBA00022741"/>
    </source>
</evidence>
<dbReference type="InterPro" id="IPR017953">
    <property type="entry name" value="Carbohydrate_kinase_pred_CS"/>
</dbReference>
<evidence type="ECO:0000256" key="8">
    <source>
        <dbReference type="ARBA" id="ARBA00022723"/>
    </source>
</evidence>
<dbReference type="PROSITE" id="PS51383">
    <property type="entry name" value="YJEF_C_3"/>
    <property type="match status" value="1"/>
</dbReference>
<dbReference type="PROSITE" id="PS51385">
    <property type="entry name" value="YJEF_N"/>
    <property type="match status" value="1"/>
</dbReference>
<dbReference type="PANTHER" id="PTHR12592">
    <property type="entry name" value="ATP-DEPENDENT (S)-NAD(P)H-HYDRATE DEHYDRATASE FAMILY MEMBER"/>
    <property type="match status" value="1"/>
</dbReference>
<comment type="catalytic activity">
    <reaction evidence="19">
        <text>(6S)-NADHX + ADP = AMP + phosphate + NADH + H(+)</text>
        <dbReference type="Rhea" id="RHEA:32223"/>
        <dbReference type="ChEBI" id="CHEBI:15378"/>
        <dbReference type="ChEBI" id="CHEBI:43474"/>
        <dbReference type="ChEBI" id="CHEBI:57945"/>
        <dbReference type="ChEBI" id="CHEBI:64074"/>
        <dbReference type="ChEBI" id="CHEBI:456215"/>
        <dbReference type="ChEBI" id="CHEBI:456216"/>
        <dbReference type="EC" id="4.2.1.136"/>
    </reaction>
</comment>
<keyword evidence="12" id="KW-0630">Potassium</keyword>
<dbReference type="Pfam" id="PF03853">
    <property type="entry name" value="YjeF_N"/>
    <property type="match status" value="1"/>
</dbReference>
<dbReference type="PIRSF" id="PIRSF017184">
    <property type="entry name" value="Nnr"/>
    <property type="match status" value="1"/>
</dbReference>
<keyword evidence="15" id="KW-0456">Lyase</keyword>
<comment type="similarity">
    <text evidence="5">In the C-terminal section; belongs to the NnrD/CARKD family.</text>
</comment>
<dbReference type="AlphaFoldDB" id="A0A6J7J2E3"/>
<keyword evidence="8" id="KW-0479">Metal-binding</keyword>
<dbReference type="InterPro" id="IPR036652">
    <property type="entry name" value="YjeF_N_dom_sf"/>
</dbReference>
<evidence type="ECO:0000256" key="18">
    <source>
        <dbReference type="ARBA" id="ARBA00032624"/>
    </source>
</evidence>
<evidence type="ECO:0000259" key="22">
    <source>
        <dbReference type="PROSITE" id="PS51385"/>
    </source>
</evidence>
<evidence type="ECO:0000256" key="7">
    <source>
        <dbReference type="ARBA" id="ARBA00013129"/>
    </source>
</evidence>
<dbReference type="Pfam" id="PF01256">
    <property type="entry name" value="Carb_kinase"/>
    <property type="match status" value="1"/>
</dbReference>
<dbReference type="NCBIfam" id="TIGR00196">
    <property type="entry name" value="yjeF_cterm"/>
    <property type="match status" value="1"/>
</dbReference>
<evidence type="ECO:0000256" key="16">
    <source>
        <dbReference type="ARBA" id="ARBA00023268"/>
    </source>
</evidence>